<dbReference type="AlphaFoldDB" id="A0A816NJU0"/>
<sequence>MANEPVPHTEGAITPPAHLIKELSSLAAPQTRPGSRTGRTEVLLNAGKNSLDLTCITRRHTRRRIHARCHRESRSRRDQHRHTHTRPPEITSRRERQGA</sequence>
<proteinExistence type="predicted"/>
<protein>
    <submittedName>
        <fullName evidence="2">(rape) hypothetical protein</fullName>
    </submittedName>
</protein>
<gene>
    <name evidence="2" type="ORF">DARMORV10_A09P03700.1</name>
</gene>
<reference evidence="2" key="1">
    <citation type="submission" date="2021-01" db="EMBL/GenBank/DDBJ databases">
        <authorList>
            <consortium name="Genoscope - CEA"/>
            <person name="William W."/>
        </authorList>
    </citation>
    <scope>NUCLEOTIDE SEQUENCE</scope>
</reference>
<name>A0A816NJU0_BRANA</name>
<accession>A0A816NJU0</accession>
<feature type="region of interest" description="Disordered" evidence="1">
    <location>
        <begin position="63"/>
        <end position="99"/>
    </location>
</feature>
<evidence type="ECO:0000256" key="1">
    <source>
        <dbReference type="SAM" id="MobiDB-lite"/>
    </source>
</evidence>
<dbReference type="EMBL" id="HG994363">
    <property type="protein sequence ID" value="CAF2035529.1"/>
    <property type="molecule type" value="Genomic_DNA"/>
</dbReference>
<evidence type="ECO:0000313" key="2">
    <source>
        <dbReference type="EMBL" id="CAF2035529.1"/>
    </source>
</evidence>
<dbReference type="Proteomes" id="UP001295469">
    <property type="component" value="Chromosome A09"/>
</dbReference>
<organism evidence="2">
    <name type="scientific">Brassica napus</name>
    <name type="common">Rape</name>
    <dbReference type="NCBI Taxonomy" id="3708"/>
    <lineage>
        <taxon>Eukaryota</taxon>
        <taxon>Viridiplantae</taxon>
        <taxon>Streptophyta</taxon>
        <taxon>Embryophyta</taxon>
        <taxon>Tracheophyta</taxon>
        <taxon>Spermatophyta</taxon>
        <taxon>Magnoliopsida</taxon>
        <taxon>eudicotyledons</taxon>
        <taxon>Gunneridae</taxon>
        <taxon>Pentapetalae</taxon>
        <taxon>rosids</taxon>
        <taxon>malvids</taxon>
        <taxon>Brassicales</taxon>
        <taxon>Brassicaceae</taxon>
        <taxon>Brassiceae</taxon>
        <taxon>Brassica</taxon>
    </lineage>
</organism>